<dbReference type="OrthoDB" id="201635at2759"/>
<dbReference type="Proteomes" id="UP000435112">
    <property type="component" value="Unassembled WGS sequence"/>
</dbReference>
<reference evidence="4 6" key="1">
    <citation type="submission" date="2018-09" db="EMBL/GenBank/DDBJ databases">
        <title>Genomic investigation of the strawberry pathogen Phytophthora fragariae indicates pathogenicity is determined by transcriptional variation in three key races.</title>
        <authorList>
            <person name="Adams T.M."/>
            <person name="Armitage A.D."/>
            <person name="Sobczyk M.K."/>
            <person name="Bates H.J."/>
            <person name="Dunwell J.M."/>
            <person name="Nellist C.F."/>
            <person name="Harrison R.J."/>
        </authorList>
    </citation>
    <scope>NUCLEOTIDE SEQUENCE [LARGE SCALE GENOMIC DNA]</scope>
    <source>
        <strain evidence="2 4">SCRP249</strain>
        <strain evidence="1 6">SCRP324</strain>
        <strain evidence="3 5">SCRP333</strain>
    </source>
</reference>
<dbReference type="EMBL" id="QXFU01000005">
    <property type="protein sequence ID" value="KAE9048810.1"/>
    <property type="molecule type" value="Genomic_DNA"/>
</dbReference>
<name>A0A6A3PI48_9STRA</name>
<sequence length="34" mass="3739">MAKNNDVNGHLLHALADATNVHRISRVDVSNARE</sequence>
<accession>A0A6A3PI48</accession>
<evidence type="ECO:0000313" key="3">
    <source>
        <dbReference type="EMBL" id="KAE9358120.1"/>
    </source>
</evidence>
<organism evidence="2 4">
    <name type="scientific">Phytophthora rubi</name>
    <dbReference type="NCBI Taxonomy" id="129364"/>
    <lineage>
        <taxon>Eukaryota</taxon>
        <taxon>Sar</taxon>
        <taxon>Stramenopiles</taxon>
        <taxon>Oomycota</taxon>
        <taxon>Peronosporomycetes</taxon>
        <taxon>Peronosporales</taxon>
        <taxon>Peronosporaceae</taxon>
        <taxon>Phytophthora</taxon>
    </lineage>
</organism>
<evidence type="ECO:0000313" key="2">
    <source>
        <dbReference type="EMBL" id="KAE9052228.1"/>
    </source>
</evidence>
<protein>
    <submittedName>
        <fullName evidence="2">Uncharacterized protein</fullName>
    </submittedName>
</protein>
<dbReference type="AlphaFoldDB" id="A0A6A3PI48"/>
<dbReference type="EMBL" id="QXFT01000040">
    <property type="protein sequence ID" value="KAE9358120.1"/>
    <property type="molecule type" value="Genomic_DNA"/>
</dbReference>
<evidence type="ECO:0000313" key="5">
    <source>
        <dbReference type="Proteomes" id="UP000434957"/>
    </source>
</evidence>
<dbReference type="Proteomes" id="UP000429607">
    <property type="component" value="Unassembled WGS sequence"/>
</dbReference>
<evidence type="ECO:0000313" key="4">
    <source>
        <dbReference type="Proteomes" id="UP000429607"/>
    </source>
</evidence>
<comment type="caution">
    <text evidence="2">The sequence shown here is derived from an EMBL/GenBank/DDBJ whole genome shotgun (WGS) entry which is preliminary data.</text>
</comment>
<keyword evidence="5" id="KW-1185">Reference proteome</keyword>
<proteinExistence type="predicted"/>
<dbReference type="EMBL" id="QXFV01000018">
    <property type="protein sequence ID" value="KAE9052228.1"/>
    <property type="molecule type" value="Genomic_DNA"/>
</dbReference>
<gene>
    <name evidence="2" type="ORF">PR001_g711</name>
    <name evidence="1" type="ORF">PR002_g266</name>
    <name evidence="3" type="ORF">PR003_g1443</name>
</gene>
<dbReference type="Proteomes" id="UP000434957">
    <property type="component" value="Unassembled WGS sequence"/>
</dbReference>
<evidence type="ECO:0000313" key="1">
    <source>
        <dbReference type="EMBL" id="KAE9048810.1"/>
    </source>
</evidence>
<evidence type="ECO:0000313" key="6">
    <source>
        <dbReference type="Proteomes" id="UP000435112"/>
    </source>
</evidence>